<sequence>MKPFKESVLNIKYIIAVLLWPVKTAEKKREKQHHKYRITFR</sequence>
<organism evidence="1 2">
    <name type="scientific">Bacillus cereus VD021</name>
    <dbReference type="NCBI Taxonomy" id="1053224"/>
    <lineage>
        <taxon>Bacteria</taxon>
        <taxon>Bacillati</taxon>
        <taxon>Bacillota</taxon>
        <taxon>Bacilli</taxon>
        <taxon>Bacillales</taxon>
        <taxon>Bacillaceae</taxon>
        <taxon>Bacillus</taxon>
        <taxon>Bacillus cereus group</taxon>
    </lineage>
</organism>
<proteinExistence type="predicted"/>
<protein>
    <submittedName>
        <fullName evidence="1">Uncharacterized protein</fullName>
    </submittedName>
</protein>
<dbReference type="EMBL" id="AHES01000022">
    <property type="protein sequence ID" value="EOO75044.1"/>
    <property type="molecule type" value="Genomic_DNA"/>
</dbReference>
<gene>
    <name evidence="1" type="ORF">IIC_02498</name>
</gene>
<dbReference type="Proteomes" id="UP000014040">
    <property type="component" value="Unassembled WGS sequence"/>
</dbReference>
<name>R8HQA4_BACCE</name>
<accession>R8HQA4</accession>
<evidence type="ECO:0000313" key="2">
    <source>
        <dbReference type="Proteomes" id="UP000014040"/>
    </source>
</evidence>
<evidence type="ECO:0000313" key="1">
    <source>
        <dbReference type="EMBL" id="EOO75044.1"/>
    </source>
</evidence>
<dbReference type="AlphaFoldDB" id="R8HQA4"/>
<reference evidence="1 2" key="1">
    <citation type="submission" date="2012-12" db="EMBL/GenBank/DDBJ databases">
        <title>The Genome Sequence of Bacillus cereus VD021.</title>
        <authorList>
            <consortium name="The Broad Institute Genome Sequencing Platform"/>
            <consortium name="The Broad Institute Genome Sequencing Center for Infectious Disease"/>
            <person name="Feldgarden M."/>
            <person name="Van der Auwera G.A."/>
            <person name="Mahillon J."/>
            <person name="Duprez V."/>
            <person name="Timmery S."/>
            <person name="Mattelet C."/>
            <person name="Dierick K."/>
            <person name="Sun M."/>
            <person name="Yu Z."/>
            <person name="Zhu L."/>
            <person name="Hu X."/>
            <person name="Shank E.B."/>
            <person name="Swiecicka I."/>
            <person name="Hansen B.M."/>
            <person name="Andrup L."/>
            <person name="Walker B."/>
            <person name="Young S.K."/>
            <person name="Zeng Q."/>
            <person name="Gargeya S."/>
            <person name="Fitzgerald M."/>
            <person name="Haas B."/>
            <person name="Abouelleil A."/>
            <person name="Alvarado L."/>
            <person name="Arachchi H.M."/>
            <person name="Berlin A.M."/>
            <person name="Chapman S.B."/>
            <person name="Dewar J."/>
            <person name="Goldberg J."/>
            <person name="Griggs A."/>
            <person name="Gujja S."/>
            <person name="Hansen M."/>
            <person name="Howarth C."/>
            <person name="Imamovic A."/>
            <person name="Larimer J."/>
            <person name="McCowan C."/>
            <person name="Murphy C."/>
            <person name="Neiman D."/>
            <person name="Pearson M."/>
            <person name="Priest M."/>
            <person name="Roberts A."/>
            <person name="Saif S."/>
            <person name="Shea T."/>
            <person name="Sisk P."/>
            <person name="Sykes S."/>
            <person name="Wortman J."/>
            <person name="Nusbaum C."/>
            <person name="Birren B."/>
        </authorList>
    </citation>
    <scope>NUCLEOTIDE SEQUENCE [LARGE SCALE GENOMIC DNA]</scope>
    <source>
        <strain evidence="1 2">VD021</strain>
    </source>
</reference>
<dbReference type="HOGENOM" id="CLU_3265232_0_0_9"/>
<comment type="caution">
    <text evidence="1">The sequence shown here is derived from an EMBL/GenBank/DDBJ whole genome shotgun (WGS) entry which is preliminary data.</text>
</comment>